<accession>A0AAN7PBP3</accession>
<dbReference type="GO" id="GO:0005615">
    <property type="term" value="C:extracellular space"/>
    <property type="evidence" value="ECO:0007669"/>
    <property type="project" value="TreeGrafter"/>
</dbReference>
<name>A0AAN7PBP3_9COLE</name>
<dbReference type="PANTHER" id="PTHR13343:SF17">
    <property type="entry name" value="CELLULAR REPRESSOR OF E1A-STIMULATED GENES, ISOFORM A"/>
    <property type="match status" value="1"/>
</dbReference>
<evidence type="ECO:0000256" key="4">
    <source>
        <dbReference type="ARBA" id="ARBA00022729"/>
    </source>
</evidence>
<feature type="domain" description="CREG-like beta-barrel" evidence="7">
    <location>
        <begin position="29"/>
        <end position="195"/>
    </location>
</feature>
<keyword evidence="5" id="KW-0325">Glycoprotein</keyword>
<dbReference type="Proteomes" id="UP001353858">
    <property type="component" value="Unassembled WGS sequence"/>
</dbReference>
<gene>
    <name evidence="8" type="ORF">RN001_004683</name>
</gene>
<evidence type="ECO:0000256" key="2">
    <source>
        <dbReference type="ARBA" id="ARBA00009230"/>
    </source>
</evidence>
<feature type="chain" id="PRO_5042901898" description="CREG-like beta-barrel domain-containing protein" evidence="6">
    <location>
        <begin position="19"/>
        <end position="206"/>
    </location>
</feature>
<evidence type="ECO:0000256" key="1">
    <source>
        <dbReference type="ARBA" id="ARBA00004613"/>
    </source>
</evidence>
<sequence>MHYHCIWVILISVSFSNGVTIIDSDPPKPWQRALMARYVIHVSDWIALSTISTLNSVKTYPFVNLKSMSDGPLSQSTGIPYIYMTSLDISGKDLIFDNRCTVCASLAESDYCRKEDIDPQDPRCARVFLSGRFVKVNNSSDEYAFAENALFSRHPKMKQWPKRHQFYIGKLEIELVMILDDFGGVKLINLEDYFNANMTLLNDLDL</sequence>
<feature type="signal peptide" evidence="6">
    <location>
        <begin position="1"/>
        <end position="18"/>
    </location>
</feature>
<keyword evidence="3" id="KW-0964">Secreted</keyword>
<evidence type="ECO:0000313" key="8">
    <source>
        <dbReference type="EMBL" id="KAK4881364.1"/>
    </source>
</evidence>
<dbReference type="GO" id="GO:0005737">
    <property type="term" value="C:cytoplasm"/>
    <property type="evidence" value="ECO:0007669"/>
    <property type="project" value="UniProtKB-ARBA"/>
</dbReference>
<dbReference type="InterPro" id="IPR055343">
    <property type="entry name" value="CREG_beta-barrel"/>
</dbReference>
<evidence type="ECO:0000259" key="7">
    <source>
        <dbReference type="Pfam" id="PF13883"/>
    </source>
</evidence>
<protein>
    <recommendedName>
        <fullName evidence="7">CREG-like beta-barrel domain-containing protein</fullName>
    </recommendedName>
</protein>
<evidence type="ECO:0000256" key="3">
    <source>
        <dbReference type="ARBA" id="ARBA00022525"/>
    </source>
</evidence>
<evidence type="ECO:0000256" key="6">
    <source>
        <dbReference type="SAM" id="SignalP"/>
    </source>
</evidence>
<dbReference type="AlphaFoldDB" id="A0AAN7PBP3"/>
<reference evidence="9" key="1">
    <citation type="submission" date="2023-01" db="EMBL/GenBank/DDBJ databases">
        <title>Key to firefly adult light organ development and bioluminescence: homeobox transcription factors regulate luciferase expression and transportation to peroxisome.</title>
        <authorList>
            <person name="Fu X."/>
        </authorList>
    </citation>
    <scope>NUCLEOTIDE SEQUENCE [LARGE SCALE GENOMIC DNA]</scope>
</reference>
<dbReference type="GO" id="GO:0012505">
    <property type="term" value="C:endomembrane system"/>
    <property type="evidence" value="ECO:0007669"/>
    <property type="project" value="UniProtKB-ARBA"/>
</dbReference>
<comment type="caution">
    <text evidence="8">The sequence shown here is derived from an EMBL/GenBank/DDBJ whole genome shotgun (WGS) entry which is preliminary data.</text>
</comment>
<keyword evidence="4 6" id="KW-0732">Signal</keyword>
<dbReference type="PANTHER" id="PTHR13343">
    <property type="entry name" value="CREG1 PROTEIN"/>
    <property type="match status" value="1"/>
</dbReference>
<proteinExistence type="inferred from homology"/>
<comment type="similarity">
    <text evidence="2">Belongs to the CREG family.</text>
</comment>
<dbReference type="InterPro" id="IPR012349">
    <property type="entry name" value="Split_barrel_FMN-bd"/>
</dbReference>
<dbReference type="Gene3D" id="2.30.110.10">
    <property type="entry name" value="Electron Transport, Fmn-binding Protein, Chain A"/>
    <property type="match status" value="1"/>
</dbReference>
<keyword evidence="9" id="KW-1185">Reference proteome</keyword>
<organism evidence="8 9">
    <name type="scientific">Aquatica leii</name>
    <dbReference type="NCBI Taxonomy" id="1421715"/>
    <lineage>
        <taxon>Eukaryota</taxon>
        <taxon>Metazoa</taxon>
        <taxon>Ecdysozoa</taxon>
        <taxon>Arthropoda</taxon>
        <taxon>Hexapoda</taxon>
        <taxon>Insecta</taxon>
        <taxon>Pterygota</taxon>
        <taxon>Neoptera</taxon>
        <taxon>Endopterygota</taxon>
        <taxon>Coleoptera</taxon>
        <taxon>Polyphaga</taxon>
        <taxon>Elateriformia</taxon>
        <taxon>Elateroidea</taxon>
        <taxon>Lampyridae</taxon>
        <taxon>Luciolinae</taxon>
        <taxon>Aquatica</taxon>
    </lineage>
</organism>
<evidence type="ECO:0000313" key="9">
    <source>
        <dbReference type="Proteomes" id="UP001353858"/>
    </source>
</evidence>
<evidence type="ECO:0000256" key="5">
    <source>
        <dbReference type="ARBA" id="ARBA00023180"/>
    </source>
</evidence>
<dbReference type="FunFam" id="2.30.110.10:FF:000004">
    <property type="entry name" value="Cellular repressor of E1A-stimulated genes 1"/>
    <property type="match status" value="1"/>
</dbReference>
<dbReference type="EMBL" id="JARPUR010000002">
    <property type="protein sequence ID" value="KAK4881364.1"/>
    <property type="molecule type" value="Genomic_DNA"/>
</dbReference>
<dbReference type="SUPFAM" id="SSF50475">
    <property type="entry name" value="FMN-binding split barrel"/>
    <property type="match status" value="1"/>
</dbReference>
<comment type="subcellular location">
    <subcellularLocation>
        <location evidence="1">Secreted</location>
    </subcellularLocation>
</comment>
<dbReference type="Pfam" id="PF13883">
    <property type="entry name" value="CREG_beta-barrel"/>
    <property type="match status" value="1"/>
</dbReference>